<evidence type="ECO:0000259" key="3">
    <source>
        <dbReference type="Pfam" id="PF00534"/>
    </source>
</evidence>
<accession>A0ABS6IDX7</accession>
<evidence type="ECO:0000313" key="5">
    <source>
        <dbReference type="EMBL" id="MBU8872458.1"/>
    </source>
</evidence>
<dbReference type="PANTHER" id="PTHR12526:SF510">
    <property type="entry name" value="D-INOSITOL 3-PHOSPHATE GLYCOSYLTRANSFERASE"/>
    <property type="match status" value="1"/>
</dbReference>
<dbReference type="GO" id="GO:0016757">
    <property type="term" value="F:glycosyltransferase activity"/>
    <property type="evidence" value="ECO:0007669"/>
    <property type="project" value="UniProtKB-KW"/>
</dbReference>
<gene>
    <name evidence="5" type="ORF">KQ910_01725</name>
</gene>
<proteinExistence type="predicted"/>
<dbReference type="Pfam" id="PF13439">
    <property type="entry name" value="Glyco_transf_4"/>
    <property type="match status" value="1"/>
</dbReference>
<dbReference type="EC" id="2.4.-.-" evidence="5"/>
<dbReference type="RefSeq" id="WP_216956516.1">
    <property type="nucleotide sequence ID" value="NZ_JAHOPB010000001.1"/>
</dbReference>
<evidence type="ECO:0000313" key="6">
    <source>
        <dbReference type="Proteomes" id="UP000727907"/>
    </source>
</evidence>
<reference evidence="5 6" key="1">
    <citation type="submission" date="2021-06" db="EMBL/GenBank/DDBJ databases">
        <authorList>
            <person name="Lee D.H."/>
        </authorList>
    </citation>
    <scope>NUCLEOTIDE SEQUENCE [LARGE SCALE GENOMIC DNA]</scope>
    <source>
        <strain evidence="5 6">MMS21-HV4-11</strain>
    </source>
</reference>
<name>A0ABS6IDX7_9HYPH</name>
<protein>
    <submittedName>
        <fullName evidence="5">Glycosyltransferase</fullName>
        <ecNumber evidence="5">2.4.-.-</ecNumber>
    </submittedName>
</protein>
<dbReference type="InterPro" id="IPR028098">
    <property type="entry name" value="Glyco_trans_4-like_N"/>
</dbReference>
<feature type="domain" description="Glycosyl transferase family 1" evidence="3">
    <location>
        <begin position="189"/>
        <end position="353"/>
    </location>
</feature>
<dbReference type="Pfam" id="PF00534">
    <property type="entry name" value="Glycos_transf_1"/>
    <property type="match status" value="1"/>
</dbReference>
<keyword evidence="2 5" id="KW-0808">Transferase</keyword>
<evidence type="ECO:0000256" key="2">
    <source>
        <dbReference type="ARBA" id="ARBA00022679"/>
    </source>
</evidence>
<organism evidence="5 6">
    <name type="scientific">Reyranella humidisoli</name>
    <dbReference type="NCBI Taxonomy" id="2849149"/>
    <lineage>
        <taxon>Bacteria</taxon>
        <taxon>Pseudomonadati</taxon>
        <taxon>Pseudomonadota</taxon>
        <taxon>Alphaproteobacteria</taxon>
        <taxon>Hyphomicrobiales</taxon>
        <taxon>Reyranellaceae</taxon>
        <taxon>Reyranella</taxon>
    </lineage>
</organism>
<dbReference type="EMBL" id="JAHOPB010000001">
    <property type="protein sequence ID" value="MBU8872458.1"/>
    <property type="molecule type" value="Genomic_DNA"/>
</dbReference>
<keyword evidence="1 5" id="KW-0328">Glycosyltransferase</keyword>
<dbReference type="InterPro" id="IPR001296">
    <property type="entry name" value="Glyco_trans_1"/>
</dbReference>
<evidence type="ECO:0000259" key="4">
    <source>
        <dbReference type="Pfam" id="PF13439"/>
    </source>
</evidence>
<dbReference type="Proteomes" id="UP000727907">
    <property type="component" value="Unassembled WGS sequence"/>
</dbReference>
<feature type="domain" description="Glycosyltransferase subfamily 4-like N-terminal" evidence="4">
    <location>
        <begin position="16"/>
        <end position="171"/>
    </location>
</feature>
<dbReference type="PANTHER" id="PTHR12526">
    <property type="entry name" value="GLYCOSYLTRANSFERASE"/>
    <property type="match status" value="1"/>
</dbReference>
<comment type="caution">
    <text evidence="5">The sequence shown here is derived from an EMBL/GenBank/DDBJ whole genome shotgun (WGS) entry which is preliminary data.</text>
</comment>
<keyword evidence="6" id="KW-1185">Reference proteome</keyword>
<evidence type="ECO:0000256" key="1">
    <source>
        <dbReference type="ARBA" id="ARBA00022676"/>
    </source>
</evidence>
<sequence>MSAPTLLQIVPTLAGGGLARATLEAAQAVIAAGGSAIVASPGGSMVPDLLRLRASHLELPARSHPLWGRMTLPGKLASSLRDAKVDVVQARSPATGWVARALARRLGIKWIATLHRPFLASDVTGRFVEGRQSRADAVIAVSQHVARDALERFPTLQDRLEIIPPGINFDRFDPALVRADRLIRLAGELRVPDGSHLVLCPGRFGEDNGQKLLVEAIRRLGRDDVFCLLLGSTGVPTPFEKELERSIEAAQLNGRVQIGPYVDDMPAAYMLADVVVSTGGARQGFSRSLVEAQAMGRPVVAEDGGGAAETLRPDGVTGWVSPAGDAAALAESLQAALSLSVERRAELARAAQEHARSTYSLAQTNQQLLALYHRLAGR</sequence>